<evidence type="ECO:0000313" key="5">
    <source>
        <dbReference type="Proteomes" id="UP000293195"/>
    </source>
</evidence>
<evidence type="ECO:0000313" key="4">
    <source>
        <dbReference type="EMBL" id="RYN88163.1"/>
    </source>
</evidence>
<feature type="region of interest" description="Disordered" evidence="2">
    <location>
        <begin position="416"/>
        <end position="437"/>
    </location>
</feature>
<dbReference type="Pfam" id="PF03184">
    <property type="entry name" value="DDE_1"/>
    <property type="match status" value="1"/>
</dbReference>
<protein>
    <recommendedName>
        <fullName evidence="3">HTH CENPB-type domain-containing protein</fullName>
    </recommendedName>
</protein>
<feature type="domain" description="HTH CENPB-type" evidence="3">
    <location>
        <begin position="1"/>
        <end position="44"/>
    </location>
</feature>
<dbReference type="PROSITE" id="PS51253">
    <property type="entry name" value="HTH_CENPB"/>
    <property type="match status" value="1"/>
</dbReference>
<dbReference type="Proteomes" id="UP000293195">
    <property type="component" value="Unassembled WGS sequence"/>
</dbReference>
<evidence type="ECO:0000256" key="1">
    <source>
        <dbReference type="ARBA" id="ARBA00023125"/>
    </source>
</evidence>
<dbReference type="InterPro" id="IPR004875">
    <property type="entry name" value="DDE_SF_endonuclease_dom"/>
</dbReference>
<accession>A0ABY0FS76</accession>
<gene>
    <name evidence="4" type="ORF">AA0119_g12098</name>
</gene>
<organism evidence="4 5">
    <name type="scientific">Alternaria tenuissima</name>
    <dbReference type="NCBI Taxonomy" id="119927"/>
    <lineage>
        <taxon>Eukaryota</taxon>
        <taxon>Fungi</taxon>
        <taxon>Dikarya</taxon>
        <taxon>Ascomycota</taxon>
        <taxon>Pezizomycotina</taxon>
        <taxon>Dothideomycetes</taxon>
        <taxon>Pleosporomycetidae</taxon>
        <taxon>Pleosporales</taxon>
        <taxon>Pleosporineae</taxon>
        <taxon>Pleosporaceae</taxon>
        <taxon>Alternaria</taxon>
        <taxon>Alternaria sect. Alternaria</taxon>
        <taxon>Alternaria alternata complex</taxon>
    </lineage>
</organism>
<keyword evidence="1" id="KW-0238">DNA-binding</keyword>
<reference evidence="5" key="1">
    <citation type="journal article" date="2019" name="bioRxiv">
        <title>Genomics, evolutionary history and diagnostics of the Alternaria alternata species group including apple and Asian pear pathotypes.</title>
        <authorList>
            <person name="Armitage A.D."/>
            <person name="Cockerton H.M."/>
            <person name="Sreenivasaprasad S."/>
            <person name="Woodhall J.W."/>
            <person name="Lane C.R."/>
            <person name="Harrison R.J."/>
            <person name="Clarkson J.P."/>
        </authorList>
    </citation>
    <scope>NUCLEOTIDE SEQUENCE [LARGE SCALE GENOMIC DNA]</scope>
    <source>
        <strain evidence="5">FERA 635</strain>
    </source>
</reference>
<dbReference type="InterPro" id="IPR006600">
    <property type="entry name" value="HTH_CenpB_DNA-bd_dom"/>
</dbReference>
<feature type="compositionally biased region" description="Basic and acidic residues" evidence="2">
    <location>
        <begin position="356"/>
        <end position="376"/>
    </location>
</feature>
<feature type="region of interest" description="Disordered" evidence="2">
    <location>
        <begin position="356"/>
        <end position="403"/>
    </location>
</feature>
<sequence length="437" mass="51052">MLTERRIPPTREIIRNFASAIVQESVSESWVTRFIDRQQDQFTPRWTTAMDANRHAADSSTKYKLYFELLQHKIAEYNVDAEHTYNMDEKGFMIGITGRSKRVFSRRMWEKKEVRATLQDASPWVEQVFDRYTKAKARRSYRLLILDGHGSHLTIDFIEYCDQNKILLAIFPPHSTHTLQPLDVVLFKPLSTAYAAELSSYLHRSQGLLQITKRDSFLLFWQPWVSSFKKETILQSFQATGIWPINPDVILQRFSKSDLDGQQSRENSTSILSGSEWRKFDRVRKEYHGGAVIWSPRKIREARARESVRECEEKELQLQKAERAELKKVAKLYKQQISKEKRVTRERAKVVREKEKAERAEEAAQRARDRQARNAEKGIQLSQNSKRKVSQPPTQKSKRQKLIVNARRVAEAVEAFPTAPAVTTRRGRNVTLPSKYR</sequence>
<proteinExistence type="predicted"/>
<evidence type="ECO:0000256" key="2">
    <source>
        <dbReference type="SAM" id="MobiDB-lite"/>
    </source>
</evidence>
<dbReference type="PANTHER" id="PTHR19303">
    <property type="entry name" value="TRANSPOSON"/>
    <property type="match status" value="1"/>
</dbReference>
<keyword evidence="5" id="KW-1185">Reference proteome</keyword>
<name>A0ABY0FS76_9PLEO</name>
<dbReference type="PANTHER" id="PTHR19303:SF74">
    <property type="entry name" value="POGO TRANSPOSABLE ELEMENT WITH KRAB DOMAIN"/>
    <property type="match status" value="1"/>
</dbReference>
<dbReference type="EMBL" id="PDXF01000106">
    <property type="protein sequence ID" value="RYN88163.1"/>
    <property type="molecule type" value="Genomic_DNA"/>
</dbReference>
<dbReference type="InterPro" id="IPR050863">
    <property type="entry name" value="CenT-Element_Derived"/>
</dbReference>
<evidence type="ECO:0000259" key="3">
    <source>
        <dbReference type="PROSITE" id="PS51253"/>
    </source>
</evidence>
<comment type="caution">
    <text evidence="4">The sequence shown here is derived from an EMBL/GenBank/DDBJ whole genome shotgun (WGS) entry which is preliminary data.</text>
</comment>